<dbReference type="Gene3D" id="3.40.50.2300">
    <property type="match status" value="1"/>
</dbReference>
<sequence>MFLRVENSMPSSPNNVPGNDYQRVSGHPGEGDYHEVFAAIEIGFGLVELIFDGDRAVDCRFLETNAQFLRQTGLRDPVGQTWHALQPALDGDWIGTFDEIARTGHATRFETGVAQGDRRYDAQLAQIGEPSSVRIAVLLSDVTERRRTETLAREAEERLQLALSAGGGIGTWDWDIARDRVTADARFAVLYGVDPAAAAAGAPITTFFQGIHPDDRARTEQAIEAAVRSGGPFEAEYRLLERDGTIRWVIAQGRCERAADGTALRFPGISFEITARKLADVRQTALLALGDAIRDLTDPAAIAYAAAEILGHALQVSRVGYGVIDTLAETITVERDWNAPGTRTLAGMLQFRDYGSYIEDLKAGRTVVIADVERDPRTAAGADGLKAISAWSFVNMPLLEQDAFVALLYANHDQPRVWAEEELQLMREVADRVRAATERLRAEAALRDSEEQFRVFAQAVPSLIWAARPDGEIYWVNQQVYDYAGISPGALTGSGTWLSLVHADDREATATTWQAARDTGTTYAAEFRLRSADGGYRWFLARAEPVRTSGGQITRWVGTNTDIDDGRRHAAELLAWTETLEDQVAARTRELMDVEAALRQSQKMEAVGQLTGGLAHDFNNLLTGIMGSLELLGIRIAQGRLGDVERYSLAAQGAAKRAAALTHRLLAFSRRQTLDPRPTDVNRLIGGLEELVRRTVGPDVAVEVVASAGLWSTLVDPNQLENAILNLCINARDAMPTGGRLTIETANRWIDARMGRDRDLDPGQYVSLCVSDNGTGMPPEVVAKAFDPFFTTKPLGLGTGLGLSMIYGFARQSGGQVRIYSEVGEGSNICIYLPRHFGPSDEDEPQPDFAEVPRAIRGETVLIVDDEPTVRMLVVEVLEELGYAAIEAADGPAGLKILQADTRIDLLVTDVGLPGGMNGRQMADAARVGRPDLKILFITGYAENAVVGNGHLDPGMHVMTKPFAIDALAGRIRDLIRLP</sequence>
<dbReference type="InterPro" id="IPR005467">
    <property type="entry name" value="His_kinase_dom"/>
</dbReference>
<dbReference type="InterPro" id="IPR029016">
    <property type="entry name" value="GAF-like_dom_sf"/>
</dbReference>
<feature type="domain" description="PAC" evidence="11">
    <location>
        <begin position="523"/>
        <end position="575"/>
    </location>
</feature>
<dbReference type="FunFam" id="3.30.450.20:FF:000099">
    <property type="entry name" value="Sensory box sensor histidine kinase"/>
    <property type="match status" value="1"/>
</dbReference>
<dbReference type="SUPFAM" id="SSF55781">
    <property type="entry name" value="GAF domain-like"/>
    <property type="match status" value="1"/>
</dbReference>
<organism evidence="12 13">
    <name type="scientific">Sphingomonas aerolata</name>
    <dbReference type="NCBI Taxonomy" id="185951"/>
    <lineage>
        <taxon>Bacteria</taxon>
        <taxon>Pseudomonadati</taxon>
        <taxon>Pseudomonadota</taxon>
        <taxon>Alphaproteobacteria</taxon>
        <taxon>Sphingomonadales</taxon>
        <taxon>Sphingomonadaceae</taxon>
        <taxon>Sphingomonas</taxon>
    </lineage>
</organism>
<dbReference type="InterPro" id="IPR000700">
    <property type="entry name" value="PAS-assoc_C"/>
</dbReference>
<dbReference type="Gene3D" id="2.10.70.100">
    <property type="match status" value="1"/>
</dbReference>
<dbReference type="SMART" id="SM00388">
    <property type="entry name" value="HisKA"/>
    <property type="match status" value="1"/>
</dbReference>
<dbReference type="Gene3D" id="3.30.450.40">
    <property type="match status" value="1"/>
</dbReference>
<dbReference type="PROSITE" id="PS50112">
    <property type="entry name" value="PAS"/>
    <property type="match status" value="1"/>
</dbReference>
<dbReference type="InterPro" id="IPR011006">
    <property type="entry name" value="CheY-like_superfamily"/>
</dbReference>
<keyword evidence="3 6" id="KW-0597">Phosphoprotein</keyword>
<dbReference type="InterPro" id="IPR000014">
    <property type="entry name" value="PAS"/>
</dbReference>
<evidence type="ECO:0000259" key="8">
    <source>
        <dbReference type="PROSITE" id="PS50109"/>
    </source>
</evidence>
<evidence type="ECO:0000256" key="5">
    <source>
        <dbReference type="ARBA" id="ARBA00022777"/>
    </source>
</evidence>
<dbReference type="InterPro" id="IPR035965">
    <property type="entry name" value="PAS-like_dom_sf"/>
</dbReference>
<protein>
    <recommendedName>
        <fullName evidence="2">histidine kinase</fullName>
        <ecNumber evidence="2">2.7.13.3</ecNumber>
    </recommendedName>
</protein>
<dbReference type="SMART" id="SM00387">
    <property type="entry name" value="HATPase_c"/>
    <property type="match status" value="1"/>
</dbReference>
<dbReference type="InterPro" id="IPR036097">
    <property type="entry name" value="HisK_dim/P_sf"/>
</dbReference>
<dbReference type="CDD" id="cd00082">
    <property type="entry name" value="HisKA"/>
    <property type="match status" value="1"/>
</dbReference>
<dbReference type="PROSITE" id="PS50109">
    <property type="entry name" value="HIS_KIN"/>
    <property type="match status" value="1"/>
</dbReference>
<dbReference type="CDD" id="cd18161">
    <property type="entry name" value="REC_hyHK_blue-like"/>
    <property type="match status" value="1"/>
</dbReference>
<dbReference type="SMART" id="SM00091">
    <property type="entry name" value="PAS"/>
    <property type="match status" value="2"/>
</dbReference>
<dbReference type="InterPro" id="IPR003661">
    <property type="entry name" value="HisK_dim/P_dom"/>
</dbReference>
<evidence type="ECO:0000256" key="7">
    <source>
        <dbReference type="SAM" id="MobiDB-lite"/>
    </source>
</evidence>
<name>A0A2T4YMU2_9SPHN</name>
<comment type="catalytic activity">
    <reaction evidence="1">
        <text>ATP + protein L-histidine = ADP + protein N-phospho-L-histidine.</text>
        <dbReference type="EC" id="2.7.13.3"/>
    </reaction>
</comment>
<dbReference type="InterPro" id="IPR001789">
    <property type="entry name" value="Sig_transdc_resp-reg_receiver"/>
</dbReference>
<dbReference type="AlphaFoldDB" id="A0A2T4YMU2"/>
<dbReference type="InterPro" id="IPR004358">
    <property type="entry name" value="Sig_transdc_His_kin-like_C"/>
</dbReference>
<dbReference type="InterPro" id="IPR001610">
    <property type="entry name" value="PAC"/>
</dbReference>
<evidence type="ECO:0000256" key="3">
    <source>
        <dbReference type="ARBA" id="ARBA00022553"/>
    </source>
</evidence>
<dbReference type="PANTHER" id="PTHR43304:SF1">
    <property type="entry name" value="PAC DOMAIN-CONTAINING PROTEIN"/>
    <property type="match status" value="1"/>
</dbReference>
<evidence type="ECO:0000256" key="2">
    <source>
        <dbReference type="ARBA" id="ARBA00012438"/>
    </source>
</evidence>
<dbReference type="InterPro" id="IPR013655">
    <property type="entry name" value="PAS_fold_3"/>
</dbReference>
<dbReference type="NCBIfam" id="TIGR00229">
    <property type="entry name" value="sensory_box"/>
    <property type="match status" value="1"/>
</dbReference>
<proteinExistence type="predicted"/>
<dbReference type="PANTHER" id="PTHR43304">
    <property type="entry name" value="PHYTOCHROME-LIKE PROTEIN CPH1"/>
    <property type="match status" value="1"/>
</dbReference>
<dbReference type="EMBL" id="PZZN01000003">
    <property type="protein sequence ID" value="PTM44718.1"/>
    <property type="molecule type" value="Genomic_DNA"/>
</dbReference>
<feature type="domain" description="Response regulatory" evidence="9">
    <location>
        <begin position="860"/>
        <end position="976"/>
    </location>
</feature>
<evidence type="ECO:0000259" key="9">
    <source>
        <dbReference type="PROSITE" id="PS50110"/>
    </source>
</evidence>
<dbReference type="Gene3D" id="3.30.565.10">
    <property type="entry name" value="Histidine kinase-like ATPase, C-terminal domain"/>
    <property type="match status" value="1"/>
</dbReference>
<dbReference type="SUPFAM" id="SSF47384">
    <property type="entry name" value="Homodimeric domain of signal transducing histidine kinase"/>
    <property type="match status" value="1"/>
</dbReference>
<dbReference type="Gene3D" id="3.30.450.20">
    <property type="entry name" value="PAS domain"/>
    <property type="match status" value="3"/>
</dbReference>
<dbReference type="Pfam" id="PF00512">
    <property type="entry name" value="HisKA"/>
    <property type="match status" value="1"/>
</dbReference>
<evidence type="ECO:0000256" key="4">
    <source>
        <dbReference type="ARBA" id="ARBA00022679"/>
    </source>
</evidence>
<dbReference type="SUPFAM" id="SSF55785">
    <property type="entry name" value="PYP-like sensor domain (PAS domain)"/>
    <property type="match status" value="2"/>
</dbReference>
<dbReference type="Gene3D" id="1.10.287.130">
    <property type="match status" value="1"/>
</dbReference>
<evidence type="ECO:0000313" key="13">
    <source>
        <dbReference type="Proteomes" id="UP000240996"/>
    </source>
</evidence>
<dbReference type="InterPro" id="IPR003018">
    <property type="entry name" value="GAF"/>
</dbReference>
<evidence type="ECO:0000256" key="1">
    <source>
        <dbReference type="ARBA" id="ARBA00000085"/>
    </source>
</evidence>
<dbReference type="PRINTS" id="PR00344">
    <property type="entry name" value="BCTRLSENSOR"/>
</dbReference>
<dbReference type="Pfam" id="PF02518">
    <property type="entry name" value="HATPase_c"/>
    <property type="match status" value="1"/>
</dbReference>
<dbReference type="PROSITE" id="PS50113">
    <property type="entry name" value="PAC"/>
    <property type="match status" value="2"/>
</dbReference>
<dbReference type="SMART" id="SM00086">
    <property type="entry name" value="PAC"/>
    <property type="match status" value="2"/>
</dbReference>
<evidence type="ECO:0000313" key="12">
    <source>
        <dbReference type="EMBL" id="PTM44718.1"/>
    </source>
</evidence>
<reference evidence="12 13" key="1">
    <citation type="submission" date="2018-04" db="EMBL/GenBank/DDBJ databases">
        <title>Genomic Encyclopedia of Type Strains, Phase III (KMG-III): the genomes of soil and plant-associated and newly described type strains.</title>
        <authorList>
            <person name="Whitman W."/>
        </authorList>
    </citation>
    <scope>NUCLEOTIDE SEQUENCE [LARGE SCALE GENOMIC DNA]</scope>
    <source>
        <strain evidence="12 13">NW12</strain>
    </source>
</reference>
<feature type="domain" description="Histidine kinase" evidence="8">
    <location>
        <begin position="613"/>
        <end position="837"/>
    </location>
</feature>
<dbReference type="SUPFAM" id="SSF55874">
    <property type="entry name" value="ATPase domain of HSP90 chaperone/DNA topoisomerase II/histidine kinase"/>
    <property type="match status" value="1"/>
</dbReference>
<feature type="region of interest" description="Disordered" evidence="7">
    <location>
        <begin position="1"/>
        <end position="27"/>
    </location>
</feature>
<feature type="domain" description="PAS" evidence="10">
    <location>
        <begin position="449"/>
        <end position="520"/>
    </location>
</feature>
<dbReference type="InterPro" id="IPR003594">
    <property type="entry name" value="HATPase_dom"/>
</dbReference>
<dbReference type="Pfam" id="PF08447">
    <property type="entry name" value="PAS_3"/>
    <property type="match status" value="2"/>
</dbReference>
<dbReference type="PROSITE" id="PS50110">
    <property type="entry name" value="RESPONSE_REGULATORY"/>
    <property type="match status" value="1"/>
</dbReference>
<keyword evidence="13" id="KW-1185">Reference proteome</keyword>
<dbReference type="Pfam" id="PF01590">
    <property type="entry name" value="GAF"/>
    <property type="match status" value="1"/>
</dbReference>
<feature type="modified residue" description="4-aspartylphosphate" evidence="6">
    <location>
        <position position="910"/>
    </location>
</feature>
<feature type="domain" description="PAC" evidence="11">
    <location>
        <begin position="233"/>
        <end position="285"/>
    </location>
</feature>
<feature type="compositionally biased region" description="Polar residues" evidence="7">
    <location>
        <begin position="8"/>
        <end position="17"/>
    </location>
</feature>
<evidence type="ECO:0000259" key="10">
    <source>
        <dbReference type="PROSITE" id="PS50112"/>
    </source>
</evidence>
<keyword evidence="4" id="KW-0808">Transferase</keyword>
<dbReference type="Proteomes" id="UP000240996">
    <property type="component" value="Unassembled WGS sequence"/>
</dbReference>
<evidence type="ECO:0000259" key="11">
    <source>
        <dbReference type="PROSITE" id="PS50113"/>
    </source>
</evidence>
<dbReference type="SMART" id="SM00065">
    <property type="entry name" value="GAF"/>
    <property type="match status" value="1"/>
</dbReference>
<dbReference type="GO" id="GO:0000155">
    <property type="term" value="F:phosphorelay sensor kinase activity"/>
    <property type="evidence" value="ECO:0007669"/>
    <property type="project" value="InterPro"/>
</dbReference>
<dbReference type="InterPro" id="IPR036890">
    <property type="entry name" value="HATPase_C_sf"/>
</dbReference>
<dbReference type="Pfam" id="PF00072">
    <property type="entry name" value="Response_reg"/>
    <property type="match status" value="1"/>
</dbReference>
<evidence type="ECO:0000256" key="6">
    <source>
        <dbReference type="PROSITE-ProRule" id="PRU00169"/>
    </source>
</evidence>
<dbReference type="EC" id="2.7.13.3" evidence="2"/>
<dbReference type="SMART" id="SM00448">
    <property type="entry name" value="REC"/>
    <property type="match status" value="1"/>
</dbReference>
<dbReference type="SUPFAM" id="SSF52172">
    <property type="entry name" value="CheY-like"/>
    <property type="match status" value="1"/>
</dbReference>
<comment type="caution">
    <text evidence="12">The sequence shown here is derived from an EMBL/GenBank/DDBJ whole genome shotgun (WGS) entry which is preliminary data.</text>
</comment>
<dbReference type="InterPro" id="IPR052162">
    <property type="entry name" value="Sensor_kinase/Photoreceptor"/>
</dbReference>
<keyword evidence="5" id="KW-0418">Kinase</keyword>
<accession>A0A2T4YMU2</accession>
<dbReference type="CDD" id="cd00130">
    <property type="entry name" value="PAS"/>
    <property type="match status" value="2"/>
</dbReference>
<gene>
    <name evidence="12" type="ORF">C8J24_2927</name>
</gene>